<comment type="caution">
    <text evidence="1">The sequence shown here is derived from an EMBL/GenBank/DDBJ whole genome shotgun (WGS) entry which is preliminary data.</text>
</comment>
<evidence type="ECO:0000313" key="2">
    <source>
        <dbReference type="Proteomes" id="UP000789342"/>
    </source>
</evidence>
<evidence type="ECO:0000313" key="1">
    <source>
        <dbReference type="EMBL" id="CAG8516083.1"/>
    </source>
</evidence>
<name>A0A9N9A1T6_9GLOM</name>
<dbReference type="EMBL" id="CAJVPV010002037">
    <property type="protein sequence ID" value="CAG8516083.1"/>
    <property type="molecule type" value="Genomic_DNA"/>
</dbReference>
<accession>A0A9N9A1T6</accession>
<gene>
    <name evidence="1" type="ORF">AMORRO_LOCUS3971</name>
</gene>
<sequence>MENINENYYTEVIDALPYRLLAYMYKHNDASPITSSLTK</sequence>
<organism evidence="1 2">
    <name type="scientific">Acaulospora morrowiae</name>
    <dbReference type="NCBI Taxonomy" id="94023"/>
    <lineage>
        <taxon>Eukaryota</taxon>
        <taxon>Fungi</taxon>
        <taxon>Fungi incertae sedis</taxon>
        <taxon>Mucoromycota</taxon>
        <taxon>Glomeromycotina</taxon>
        <taxon>Glomeromycetes</taxon>
        <taxon>Diversisporales</taxon>
        <taxon>Acaulosporaceae</taxon>
        <taxon>Acaulospora</taxon>
    </lineage>
</organism>
<keyword evidence="2" id="KW-1185">Reference proteome</keyword>
<dbReference type="Proteomes" id="UP000789342">
    <property type="component" value="Unassembled WGS sequence"/>
</dbReference>
<proteinExistence type="predicted"/>
<dbReference type="AlphaFoldDB" id="A0A9N9A1T6"/>
<reference evidence="1" key="1">
    <citation type="submission" date="2021-06" db="EMBL/GenBank/DDBJ databases">
        <authorList>
            <person name="Kallberg Y."/>
            <person name="Tangrot J."/>
            <person name="Rosling A."/>
        </authorList>
    </citation>
    <scope>NUCLEOTIDE SEQUENCE</scope>
    <source>
        <strain evidence="1">CL551</strain>
    </source>
</reference>
<protein>
    <submittedName>
        <fullName evidence="1">7091_t:CDS:1</fullName>
    </submittedName>
</protein>